<dbReference type="Pfam" id="PF00126">
    <property type="entry name" value="HTH_1"/>
    <property type="match status" value="1"/>
</dbReference>
<dbReference type="GO" id="GO:0003700">
    <property type="term" value="F:DNA-binding transcription factor activity"/>
    <property type="evidence" value="ECO:0007669"/>
    <property type="project" value="InterPro"/>
</dbReference>
<dbReference type="GO" id="GO:0032993">
    <property type="term" value="C:protein-DNA complex"/>
    <property type="evidence" value="ECO:0007669"/>
    <property type="project" value="TreeGrafter"/>
</dbReference>
<dbReference type="PANTHER" id="PTHR30346:SF28">
    <property type="entry name" value="HTH-TYPE TRANSCRIPTIONAL REGULATOR CYNR"/>
    <property type="match status" value="1"/>
</dbReference>
<organism evidence="7 8">
    <name type="scientific">Rhodococcus opacus</name>
    <name type="common">Nocardia opaca</name>
    <dbReference type="NCBI Taxonomy" id="37919"/>
    <lineage>
        <taxon>Bacteria</taxon>
        <taxon>Bacillati</taxon>
        <taxon>Actinomycetota</taxon>
        <taxon>Actinomycetes</taxon>
        <taxon>Mycobacteriales</taxon>
        <taxon>Nocardiaceae</taxon>
        <taxon>Rhodococcus</taxon>
    </lineage>
</organism>
<evidence type="ECO:0000256" key="3">
    <source>
        <dbReference type="ARBA" id="ARBA00023125"/>
    </source>
</evidence>
<dbReference type="AlphaFoldDB" id="A0A2S8J238"/>
<sequence>MDLHLVIYFLAVVDHGGVTKAARALYISQPSLSQSIRTLERRLNTTLFDRVGRRLTLTDEGSKFELAARRIVADVERAKQQMSAIRNLESGTVDIATFSAFSIHPTVELVRRFRSSHPSITVRISETKGPSGVLSALRRGEAEIGITDLAADHPAMTTIPLCEQELVLAIPSHLATDLPDPLPRTRVRDIPLVVDLVSPAALVNAGDLFGAHNVVVDCAHPTAIWEFVRRGTGGTVVPRLVAEQQMPDAIVIAMDPPVVRRVGLVTRADELTPAAAAFISVATRSTNVG</sequence>
<dbReference type="InterPro" id="IPR005119">
    <property type="entry name" value="LysR_subst-bd"/>
</dbReference>
<dbReference type="GO" id="GO:0003677">
    <property type="term" value="F:DNA binding"/>
    <property type="evidence" value="ECO:0007669"/>
    <property type="project" value="UniProtKB-KW"/>
</dbReference>
<comment type="similarity">
    <text evidence="1">Belongs to the LysR transcriptional regulatory family.</text>
</comment>
<keyword evidence="4" id="KW-0010">Activator</keyword>
<evidence type="ECO:0000256" key="2">
    <source>
        <dbReference type="ARBA" id="ARBA00023015"/>
    </source>
</evidence>
<dbReference type="Pfam" id="PF03466">
    <property type="entry name" value="LysR_substrate"/>
    <property type="match status" value="1"/>
</dbReference>
<evidence type="ECO:0000313" key="7">
    <source>
        <dbReference type="EMBL" id="PQP21136.1"/>
    </source>
</evidence>
<keyword evidence="5" id="KW-0804">Transcription</keyword>
<dbReference type="FunFam" id="1.10.10.10:FF:000001">
    <property type="entry name" value="LysR family transcriptional regulator"/>
    <property type="match status" value="1"/>
</dbReference>
<dbReference type="EMBL" id="PUIO01000037">
    <property type="protein sequence ID" value="PQP21136.1"/>
    <property type="molecule type" value="Genomic_DNA"/>
</dbReference>
<dbReference type="InterPro" id="IPR036388">
    <property type="entry name" value="WH-like_DNA-bd_sf"/>
</dbReference>
<dbReference type="SUPFAM" id="SSF46785">
    <property type="entry name" value="Winged helix' DNA-binding domain"/>
    <property type="match status" value="1"/>
</dbReference>
<dbReference type="SUPFAM" id="SSF53850">
    <property type="entry name" value="Periplasmic binding protein-like II"/>
    <property type="match status" value="1"/>
</dbReference>
<evidence type="ECO:0000256" key="4">
    <source>
        <dbReference type="ARBA" id="ARBA00023159"/>
    </source>
</evidence>
<dbReference type="PROSITE" id="PS50931">
    <property type="entry name" value="HTH_LYSR"/>
    <property type="match status" value="1"/>
</dbReference>
<evidence type="ECO:0000256" key="1">
    <source>
        <dbReference type="ARBA" id="ARBA00009437"/>
    </source>
</evidence>
<evidence type="ECO:0000313" key="8">
    <source>
        <dbReference type="Proteomes" id="UP000239290"/>
    </source>
</evidence>
<evidence type="ECO:0000259" key="6">
    <source>
        <dbReference type="PROSITE" id="PS50931"/>
    </source>
</evidence>
<dbReference type="Proteomes" id="UP000239290">
    <property type="component" value="Unassembled WGS sequence"/>
</dbReference>
<protein>
    <submittedName>
        <fullName evidence="7">LysR family transcriptional regulator</fullName>
    </submittedName>
</protein>
<accession>A0A2S8J238</accession>
<keyword evidence="3" id="KW-0238">DNA-binding</keyword>
<dbReference type="RefSeq" id="WP_105418981.1">
    <property type="nucleotide sequence ID" value="NZ_PUIO01000037.1"/>
</dbReference>
<dbReference type="InterPro" id="IPR000847">
    <property type="entry name" value="LysR_HTH_N"/>
</dbReference>
<keyword evidence="2" id="KW-0805">Transcription regulation</keyword>
<evidence type="ECO:0000256" key="5">
    <source>
        <dbReference type="ARBA" id="ARBA00023163"/>
    </source>
</evidence>
<comment type="caution">
    <text evidence="7">The sequence shown here is derived from an EMBL/GenBank/DDBJ whole genome shotgun (WGS) entry which is preliminary data.</text>
</comment>
<dbReference type="PRINTS" id="PR00039">
    <property type="entry name" value="HTHLYSR"/>
</dbReference>
<dbReference type="Gene3D" id="3.40.190.290">
    <property type="match status" value="1"/>
</dbReference>
<reference evidence="8" key="1">
    <citation type="submission" date="2018-02" db="EMBL/GenBank/DDBJ databases">
        <title>Draft genome sequencing of Rhodococcus opacus KU647198.</title>
        <authorList>
            <person name="Zheng B.-X."/>
        </authorList>
    </citation>
    <scope>NUCLEOTIDE SEQUENCE [LARGE SCALE GENOMIC DNA]</scope>
    <source>
        <strain evidence="8">04-OD7</strain>
    </source>
</reference>
<dbReference type="Gene3D" id="1.10.10.10">
    <property type="entry name" value="Winged helix-like DNA-binding domain superfamily/Winged helix DNA-binding domain"/>
    <property type="match status" value="1"/>
</dbReference>
<dbReference type="PANTHER" id="PTHR30346">
    <property type="entry name" value="TRANSCRIPTIONAL DUAL REGULATOR HCAR-RELATED"/>
    <property type="match status" value="1"/>
</dbReference>
<gene>
    <name evidence="7" type="ORF">C5613_26565</name>
</gene>
<dbReference type="InterPro" id="IPR036390">
    <property type="entry name" value="WH_DNA-bd_sf"/>
</dbReference>
<proteinExistence type="inferred from homology"/>
<name>A0A2S8J238_RHOOP</name>
<dbReference type="CDD" id="cd05466">
    <property type="entry name" value="PBP2_LTTR_substrate"/>
    <property type="match status" value="1"/>
</dbReference>
<feature type="domain" description="HTH lysR-type" evidence="6">
    <location>
        <begin position="1"/>
        <end position="58"/>
    </location>
</feature>